<dbReference type="EMBL" id="KP774835">
    <property type="protein sequence ID" value="AJT60713.1"/>
    <property type="molecule type" value="Genomic_DNA"/>
</dbReference>
<reference evidence="1 2" key="1">
    <citation type="journal article" date="2015" name="Genome Announc.">
        <title>Complete Genome Sequence of Citrobacter Phage CVT22 Isolated from the Gut of the Formosan Subterranean Termite, Coptotermes formosanus Shiraki.</title>
        <authorList>
            <person name="Tikhe C.V."/>
            <person name="Martin T.M."/>
            <person name="Gissendanner C.R."/>
            <person name="Husseneder C."/>
        </authorList>
    </citation>
    <scope>NUCLEOTIDE SEQUENCE [LARGE SCALE GENOMIC DNA]</scope>
</reference>
<evidence type="ECO:0000313" key="2">
    <source>
        <dbReference type="Proteomes" id="UP000202282"/>
    </source>
</evidence>
<dbReference type="KEGG" id="vg:26040334"/>
<proteinExistence type="predicted"/>
<dbReference type="RefSeq" id="YP_009168391.1">
    <property type="nucleotide sequence ID" value="NC_027988.2"/>
</dbReference>
<sequence length="123" mass="12042">MAGYDSNIGLGGVHNHYGPRTTDGVRGVAPSDSLERQYVLEVGAANVLTDPGVIPVGSIVTGVYAPAGVTAVTVGGTAVTAATEAAPVQITTAGAPVLTGGTAGDIVIVKYMHTGVSTGVIVP</sequence>
<dbReference type="Proteomes" id="UP000202282">
    <property type="component" value="Segment"/>
</dbReference>
<protein>
    <submittedName>
        <fullName evidence="1">Uncharacterized protein</fullName>
    </submittedName>
</protein>
<evidence type="ECO:0000313" key="1">
    <source>
        <dbReference type="EMBL" id="AJT60713.1"/>
    </source>
</evidence>
<keyword evidence="2" id="KW-1185">Reference proteome</keyword>
<accession>A0A0R6C6Q1</accession>
<name>A0A0R6C6Q1_9CAUD</name>
<dbReference type="GeneID" id="26040334"/>
<organism evidence="1 2">
    <name type="scientific">Citrobacter phage CVT22</name>
    <dbReference type="NCBI Taxonomy" id="1622234"/>
    <lineage>
        <taxon>Viruses</taxon>
        <taxon>Duplodnaviria</taxon>
        <taxon>Heunggongvirae</taxon>
        <taxon>Uroviricota</taxon>
        <taxon>Caudoviricetes</taxon>
        <taxon>Zobellviridae</taxon>
        <taxon>Citrovirus</taxon>
        <taxon>Citrovirus coptotermitis</taxon>
    </lineage>
</organism>